<dbReference type="InterPro" id="IPR036388">
    <property type="entry name" value="WH-like_DNA-bd_sf"/>
</dbReference>
<name>A0ABU7LS84_9PROT</name>
<keyword evidence="2" id="KW-0238">DNA-binding</keyword>
<dbReference type="Pfam" id="PF13412">
    <property type="entry name" value="HTH_24"/>
    <property type="match status" value="1"/>
</dbReference>
<dbReference type="InterPro" id="IPR000485">
    <property type="entry name" value="AsnC-type_HTH_dom"/>
</dbReference>
<feature type="domain" description="HTH asnC-type" evidence="4">
    <location>
        <begin position="4"/>
        <end position="65"/>
    </location>
</feature>
<evidence type="ECO:0000256" key="1">
    <source>
        <dbReference type="ARBA" id="ARBA00023015"/>
    </source>
</evidence>
<evidence type="ECO:0000256" key="2">
    <source>
        <dbReference type="ARBA" id="ARBA00023125"/>
    </source>
</evidence>
<comment type="caution">
    <text evidence="5">The sequence shown here is derived from an EMBL/GenBank/DDBJ whole genome shotgun (WGS) entry which is preliminary data.</text>
</comment>
<gene>
    <name evidence="5" type="ORF">V0U79_10430</name>
</gene>
<dbReference type="PRINTS" id="PR00033">
    <property type="entry name" value="HTHASNC"/>
</dbReference>
<dbReference type="SMART" id="SM00344">
    <property type="entry name" value="HTH_ASNC"/>
    <property type="match status" value="1"/>
</dbReference>
<keyword evidence="6" id="KW-1185">Reference proteome</keyword>
<dbReference type="Pfam" id="PF01037">
    <property type="entry name" value="AsnC_trans_reg"/>
    <property type="match status" value="1"/>
</dbReference>
<dbReference type="PANTHER" id="PTHR30154:SF17">
    <property type="entry name" value="DNA-BINDING TRANSCRIPTIONAL ACTIVATOR DECR"/>
    <property type="match status" value="1"/>
</dbReference>
<accession>A0ABU7LS84</accession>
<dbReference type="PROSITE" id="PS50956">
    <property type="entry name" value="HTH_ASNC_2"/>
    <property type="match status" value="1"/>
</dbReference>
<organism evidence="5 6">
    <name type="scientific">Hyphobacterium lacteum</name>
    <dbReference type="NCBI Taxonomy" id="3116575"/>
    <lineage>
        <taxon>Bacteria</taxon>
        <taxon>Pseudomonadati</taxon>
        <taxon>Pseudomonadota</taxon>
        <taxon>Alphaproteobacteria</taxon>
        <taxon>Maricaulales</taxon>
        <taxon>Maricaulaceae</taxon>
        <taxon>Hyphobacterium</taxon>
    </lineage>
</organism>
<dbReference type="SUPFAM" id="SSF46785">
    <property type="entry name" value="Winged helix' DNA-binding domain"/>
    <property type="match status" value="1"/>
</dbReference>
<dbReference type="Gene3D" id="3.30.70.920">
    <property type="match status" value="1"/>
</dbReference>
<proteinExistence type="predicted"/>
<evidence type="ECO:0000256" key="3">
    <source>
        <dbReference type="ARBA" id="ARBA00023163"/>
    </source>
</evidence>
<evidence type="ECO:0000259" key="4">
    <source>
        <dbReference type="PROSITE" id="PS50956"/>
    </source>
</evidence>
<dbReference type="Gene3D" id="1.10.10.10">
    <property type="entry name" value="Winged helix-like DNA-binding domain superfamily/Winged helix DNA-binding domain"/>
    <property type="match status" value="1"/>
</dbReference>
<dbReference type="EMBL" id="JAZDRP010000006">
    <property type="protein sequence ID" value="MEE2526787.1"/>
    <property type="molecule type" value="Genomic_DNA"/>
</dbReference>
<dbReference type="RefSeq" id="WP_330199451.1">
    <property type="nucleotide sequence ID" value="NZ_JAZDRP010000006.1"/>
</dbReference>
<dbReference type="InterPro" id="IPR011008">
    <property type="entry name" value="Dimeric_a/b-barrel"/>
</dbReference>
<dbReference type="Proteomes" id="UP001354971">
    <property type="component" value="Unassembled WGS sequence"/>
</dbReference>
<dbReference type="SUPFAM" id="SSF54909">
    <property type="entry name" value="Dimeric alpha+beta barrel"/>
    <property type="match status" value="1"/>
</dbReference>
<dbReference type="PANTHER" id="PTHR30154">
    <property type="entry name" value="LEUCINE-RESPONSIVE REGULATORY PROTEIN"/>
    <property type="match status" value="1"/>
</dbReference>
<dbReference type="InterPro" id="IPR036390">
    <property type="entry name" value="WH_DNA-bd_sf"/>
</dbReference>
<keyword evidence="1" id="KW-0805">Transcription regulation</keyword>
<reference evidence="5 6" key="1">
    <citation type="submission" date="2024-01" db="EMBL/GenBank/DDBJ databases">
        <title>Hyphobacterium bacterium isolated from marine sediment.</title>
        <authorList>
            <person name="Zhao S."/>
        </authorList>
    </citation>
    <scope>NUCLEOTIDE SEQUENCE [LARGE SCALE GENOMIC DNA]</scope>
    <source>
        <strain evidence="6">HN65</strain>
    </source>
</reference>
<evidence type="ECO:0000313" key="6">
    <source>
        <dbReference type="Proteomes" id="UP001354971"/>
    </source>
</evidence>
<keyword evidence="3" id="KW-0804">Transcription</keyword>
<sequence length="155" mass="17722">MLVLDSYNRKLLKALQADSRKTVQEYADLIGLSATPTARRLKMLEEQGYIKKHVAVLDAEKLGLKTTLFVSIKTRHHDDEWLERFSKGVARIPEVVEFYRMGGDIDYLLKVVLPQITDYDDVYKRIISIAPLSEMSAYFAMEAIKNTTQLPIDAV</sequence>
<protein>
    <submittedName>
        <fullName evidence="5">Lrp/AsnC family transcriptional regulator</fullName>
    </submittedName>
</protein>
<dbReference type="InterPro" id="IPR019887">
    <property type="entry name" value="Tscrpt_reg_AsnC/Lrp_C"/>
</dbReference>
<evidence type="ECO:0000313" key="5">
    <source>
        <dbReference type="EMBL" id="MEE2526787.1"/>
    </source>
</evidence>
<dbReference type="InterPro" id="IPR019888">
    <property type="entry name" value="Tscrpt_reg_AsnC-like"/>
</dbReference>